<protein>
    <submittedName>
        <fullName evidence="2">Uncharacterized protein</fullName>
    </submittedName>
</protein>
<comment type="caution">
    <text evidence="2">The sequence shown here is derived from an EMBL/GenBank/DDBJ whole genome shotgun (WGS) entry which is preliminary data.</text>
</comment>
<name>A0ABS1DVX6_RUBGE</name>
<evidence type="ECO:0000256" key="1">
    <source>
        <dbReference type="SAM" id="SignalP"/>
    </source>
</evidence>
<evidence type="ECO:0000313" key="2">
    <source>
        <dbReference type="EMBL" id="MBK1714189.1"/>
    </source>
</evidence>
<keyword evidence="3" id="KW-1185">Reference proteome</keyword>
<proteinExistence type="predicted"/>
<reference evidence="2" key="2">
    <citation type="journal article" date="2020" name="Microorganisms">
        <title>Osmotic Adaptation and Compatible Solute Biosynthesis of Phototrophic Bacteria as Revealed from Genome Analyses.</title>
        <authorList>
            <person name="Imhoff J.F."/>
            <person name="Rahn T."/>
            <person name="Kunzel S."/>
            <person name="Keller A."/>
            <person name="Neulinger S.C."/>
        </authorList>
    </citation>
    <scope>NUCLEOTIDE SEQUENCE</scope>
    <source>
        <strain evidence="2">IM 151</strain>
    </source>
</reference>
<keyword evidence="1" id="KW-0732">Signal</keyword>
<dbReference type="EMBL" id="NRRU01000058">
    <property type="protein sequence ID" value="MBK1714189.1"/>
    <property type="molecule type" value="Genomic_DNA"/>
</dbReference>
<feature type="chain" id="PRO_5045402090" evidence="1">
    <location>
        <begin position="32"/>
        <end position="151"/>
    </location>
</feature>
<feature type="signal peptide" evidence="1">
    <location>
        <begin position="1"/>
        <end position="31"/>
    </location>
</feature>
<gene>
    <name evidence="2" type="ORF">CKO43_15555</name>
</gene>
<evidence type="ECO:0000313" key="3">
    <source>
        <dbReference type="Proteomes" id="UP001041814"/>
    </source>
</evidence>
<reference evidence="2" key="1">
    <citation type="submission" date="2017-08" db="EMBL/GenBank/DDBJ databases">
        <authorList>
            <person name="Imhoff J.F."/>
            <person name="Rahn T."/>
            <person name="Kuenzel S."/>
            <person name="Neulinger S.C."/>
        </authorList>
    </citation>
    <scope>NUCLEOTIDE SEQUENCE</scope>
    <source>
        <strain evidence="2">IM 151</strain>
    </source>
</reference>
<sequence>MHRADRLENLMQKTVIAAACLAAALAADVFAAAPAGDGPDARYQRERAACLSDPGGAAACQTCLREAGAALAEARRGQLGDDSGPQQWRANALRRCQAQPASERELCERLTLGEGRQQGSVQEGAIVRELVTVVPGAPVPPPPPPPPATPR</sequence>
<organism evidence="2 3">
    <name type="scientific">Rubrivivax gelatinosus</name>
    <name type="common">Rhodocyclus gelatinosus</name>
    <name type="synonym">Rhodopseudomonas gelatinosa</name>
    <dbReference type="NCBI Taxonomy" id="28068"/>
    <lineage>
        <taxon>Bacteria</taxon>
        <taxon>Pseudomonadati</taxon>
        <taxon>Pseudomonadota</taxon>
        <taxon>Betaproteobacteria</taxon>
        <taxon>Burkholderiales</taxon>
        <taxon>Sphaerotilaceae</taxon>
        <taxon>Rubrivivax</taxon>
    </lineage>
</organism>
<dbReference type="Proteomes" id="UP001041814">
    <property type="component" value="Unassembled WGS sequence"/>
</dbReference>
<accession>A0ABS1DVX6</accession>